<dbReference type="Proteomes" id="UP000235371">
    <property type="component" value="Unassembled WGS sequence"/>
</dbReference>
<name>A0A2J6SMI4_9HELO</name>
<dbReference type="GeneID" id="36592173"/>
<reference evidence="2 3" key="1">
    <citation type="submission" date="2016-04" db="EMBL/GenBank/DDBJ databases">
        <title>A degradative enzymes factory behind the ericoid mycorrhizal symbiosis.</title>
        <authorList>
            <consortium name="DOE Joint Genome Institute"/>
            <person name="Martino E."/>
            <person name="Morin E."/>
            <person name="Grelet G."/>
            <person name="Kuo A."/>
            <person name="Kohler A."/>
            <person name="Daghino S."/>
            <person name="Barry K."/>
            <person name="Choi C."/>
            <person name="Cichocki N."/>
            <person name="Clum A."/>
            <person name="Copeland A."/>
            <person name="Hainaut M."/>
            <person name="Haridas S."/>
            <person name="Labutti K."/>
            <person name="Lindquist E."/>
            <person name="Lipzen A."/>
            <person name="Khouja H.-R."/>
            <person name="Murat C."/>
            <person name="Ohm R."/>
            <person name="Olson A."/>
            <person name="Spatafora J."/>
            <person name="Veneault-Fourrey C."/>
            <person name="Henrissat B."/>
            <person name="Grigoriev I."/>
            <person name="Martin F."/>
            <person name="Perotto S."/>
        </authorList>
    </citation>
    <scope>NUCLEOTIDE SEQUENCE [LARGE SCALE GENOMIC DNA]</scope>
    <source>
        <strain evidence="2 3">E</strain>
    </source>
</reference>
<evidence type="ECO:0000313" key="2">
    <source>
        <dbReference type="EMBL" id="PMD51981.1"/>
    </source>
</evidence>
<feature type="compositionally biased region" description="Acidic residues" evidence="1">
    <location>
        <begin position="47"/>
        <end position="58"/>
    </location>
</feature>
<protein>
    <submittedName>
        <fullName evidence="2">Uncharacterized protein</fullName>
    </submittedName>
</protein>
<feature type="compositionally biased region" description="Basic and acidic residues" evidence="1">
    <location>
        <begin position="76"/>
        <end position="86"/>
    </location>
</feature>
<dbReference type="EMBL" id="KZ613912">
    <property type="protein sequence ID" value="PMD51981.1"/>
    <property type="molecule type" value="Genomic_DNA"/>
</dbReference>
<dbReference type="AlphaFoldDB" id="A0A2J6SMI4"/>
<gene>
    <name evidence="2" type="ORF">K444DRAFT_637210</name>
</gene>
<proteinExistence type="predicted"/>
<keyword evidence="3" id="KW-1185">Reference proteome</keyword>
<sequence length="120" mass="13431">MKPAIFGPSCQVPTDEKLYQPPLLGHNSMNVSCHQEKARRKMAEKEEEKEEKEDVDDETALKDQQAQTGKNGKVQEINRKSEKAIADSESIGSRLEEGKRGTEKSICKGRKETAKGKEQS</sequence>
<feature type="compositionally biased region" description="Basic and acidic residues" evidence="1">
    <location>
        <begin position="94"/>
        <end position="120"/>
    </location>
</feature>
<evidence type="ECO:0000256" key="1">
    <source>
        <dbReference type="SAM" id="MobiDB-lite"/>
    </source>
</evidence>
<evidence type="ECO:0000313" key="3">
    <source>
        <dbReference type="Proteomes" id="UP000235371"/>
    </source>
</evidence>
<feature type="region of interest" description="Disordered" evidence="1">
    <location>
        <begin position="22"/>
        <end position="120"/>
    </location>
</feature>
<accession>A0A2J6SMI4</accession>
<organism evidence="2 3">
    <name type="scientific">Hyaloscypha bicolor E</name>
    <dbReference type="NCBI Taxonomy" id="1095630"/>
    <lineage>
        <taxon>Eukaryota</taxon>
        <taxon>Fungi</taxon>
        <taxon>Dikarya</taxon>
        <taxon>Ascomycota</taxon>
        <taxon>Pezizomycotina</taxon>
        <taxon>Leotiomycetes</taxon>
        <taxon>Helotiales</taxon>
        <taxon>Hyaloscyphaceae</taxon>
        <taxon>Hyaloscypha</taxon>
        <taxon>Hyaloscypha bicolor</taxon>
    </lineage>
</organism>
<dbReference type="InParanoid" id="A0A2J6SMI4"/>
<dbReference type="RefSeq" id="XP_024728885.1">
    <property type="nucleotide sequence ID" value="XM_024884096.1"/>
</dbReference>